<proteinExistence type="predicted"/>
<dbReference type="InterPro" id="IPR054597">
    <property type="entry name" value="FeeM_cat"/>
</dbReference>
<dbReference type="SUPFAM" id="SSF55729">
    <property type="entry name" value="Acyl-CoA N-acyltransferases (Nat)"/>
    <property type="match status" value="1"/>
</dbReference>
<dbReference type="AlphaFoldDB" id="A0A4V3WB46"/>
<name>A0A4V3WB46_9RHOO</name>
<organism evidence="2 3">
    <name type="scientific">Pseudothauera rhizosphaerae</name>
    <dbReference type="NCBI Taxonomy" id="2565932"/>
    <lineage>
        <taxon>Bacteria</taxon>
        <taxon>Pseudomonadati</taxon>
        <taxon>Pseudomonadota</taxon>
        <taxon>Betaproteobacteria</taxon>
        <taxon>Rhodocyclales</taxon>
        <taxon>Zoogloeaceae</taxon>
        <taxon>Pseudothauera</taxon>
    </lineage>
</organism>
<dbReference type="OrthoDB" id="9783696at2"/>
<evidence type="ECO:0000313" key="2">
    <source>
        <dbReference type="EMBL" id="THF61640.1"/>
    </source>
</evidence>
<evidence type="ECO:0000313" key="3">
    <source>
        <dbReference type="Proteomes" id="UP000307956"/>
    </source>
</evidence>
<dbReference type="InterPro" id="IPR016181">
    <property type="entry name" value="Acyl_CoA_acyltransferase"/>
</dbReference>
<evidence type="ECO:0000259" key="1">
    <source>
        <dbReference type="Pfam" id="PF21926"/>
    </source>
</evidence>
<dbReference type="Pfam" id="PF21926">
    <property type="entry name" value="FeeM"/>
    <property type="match status" value="1"/>
</dbReference>
<protein>
    <submittedName>
        <fullName evidence="2">Long-chain N-acyl amino acid synthase</fullName>
    </submittedName>
</protein>
<dbReference type="RefSeq" id="WP_136384714.1">
    <property type="nucleotide sequence ID" value="NZ_SSOD01000006.1"/>
</dbReference>
<comment type="caution">
    <text evidence="2">The sequence shown here is derived from an EMBL/GenBank/DDBJ whole genome shotgun (WGS) entry which is preliminary data.</text>
</comment>
<dbReference type="Proteomes" id="UP000307956">
    <property type="component" value="Unassembled WGS sequence"/>
</dbReference>
<gene>
    <name evidence="2" type="ORF">E6O51_09310</name>
</gene>
<sequence length="253" mass="28896">MKPEHALLEPRARVLPAFASSPAHAQDDFQPSTFDQHFTIDCDGYQIRLADHSDTLRTRISLLIEKLYAWRGLQASHANVAPLPHQTTLVACRDDHHLFGTVTLGLDSCDGLMADGLYQDEIDEIRRSGGRVCEVTRLAIDPEFGSHRVMAQLFHLVFILARMVHGMTDLFAEVHPRHSDYYRRMLGYRLAGPEKVCPRVGAPAVLLHISLADVERHIRERGEGRTLYRHFFPLEEQWRLFDQLREPLSQAIS</sequence>
<accession>A0A4V3WB46</accession>
<keyword evidence="3" id="KW-1185">Reference proteome</keyword>
<reference evidence="2 3" key="1">
    <citation type="submission" date="2019-04" db="EMBL/GenBank/DDBJ databases">
        <title>Azoarcus rhizosphaerae sp. nov. isolated from rhizosphere of Ficus religiosa.</title>
        <authorList>
            <person name="Lin S.-Y."/>
            <person name="Hameed A."/>
            <person name="Hsu Y.-H."/>
            <person name="Young C.-C."/>
        </authorList>
    </citation>
    <scope>NUCLEOTIDE SEQUENCE [LARGE SCALE GENOMIC DNA]</scope>
    <source>
        <strain evidence="2 3">CC-YHH848</strain>
    </source>
</reference>
<dbReference type="EMBL" id="SSOD01000006">
    <property type="protein sequence ID" value="THF61640.1"/>
    <property type="molecule type" value="Genomic_DNA"/>
</dbReference>
<dbReference type="Gene3D" id="3.40.630.30">
    <property type="match status" value="1"/>
</dbReference>
<feature type="domain" description="N-acyl amino acid synthase FeeM catalytic core" evidence="1">
    <location>
        <begin position="60"/>
        <end position="209"/>
    </location>
</feature>